<evidence type="ECO:0000313" key="1">
    <source>
        <dbReference type="EMBL" id="GGY97446.1"/>
    </source>
</evidence>
<accession>A0A918PB65</accession>
<comment type="caution">
    <text evidence="1">The sequence shown here is derived from an EMBL/GenBank/DDBJ whole genome shotgun (WGS) entry which is preliminary data.</text>
</comment>
<keyword evidence="2" id="KW-1185">Reference proteome</keyword>
<organism evidence="1 2">
    <name type="scientific">Novosphingobium colocasiae</name>
    <dbReference type="NCBI Taxonomy" id="1256513"/>
    <lineage>
        <taxon>Bacteria</taxon>
        <taxon>Pseudomonadati</taxon>
        <taxon>Pseudomonadota</taxon>
        <taxon>Alphaproteobacteria</taxon>
        <taxon>Sphingomonadales</taxon>
        <taxon>Sphingomonadaceae</taxon>
        <taxon>Novosphingobium</taxon>
    </lineage>
</organism>
<dbReference type="EMBL" id="BMZA01000002">
    <property type="protein sequence ID" value="GGY97446.1"/>
    <property type="molecule type" value="Genomic_DNA"/>
</dbReference>
<reference evidence="1" key="2">
    <citation type="submission" date="2020-09" db="EMBL/GenBank/DDBJ databases">
        <authorList>
            <person name="Sun Q."/>
            <person name="Kim S."/>
        </authorList>
    </citation>
    <scope>NUCLEOTIDE SEQUENCE</scope>
    <source>
        <strain evidence="1">KCTC 32255</strain>
    </source>
</reference>
<gene>
    <name evidence="1" type="ORF">GCM10011614_10570</name>
</gene>
<sequence length="125" mass="13704">MLRRPIGSYRPLIAALLILPLGGCERIDMLEVTVRTDQDIAISLPSGRCIDSLEIGGMQMRRTVAWRIERDPALKAPCTTHVVFPQVPPGFKNPYSADKLPEGSYQIAGMAGNYALAGHFDLPAR</sequence>
<reference evidence="1" key="1">
    <citation type="journal article" date="2014" name="Int. J. Syst. Evol. Microbiol.">
        <title>Complete genome sequence of Corynebacterium casei LMG S-19264T (=DSM 44701T), isolated from a smear-ripened cheese.</title>
        <authorList>
            <consortium name="US DOE Joint Genome Institute (JGI-PGF)"/>
            <person name="Walter F."/>
            <person name="Albersmeier A."/>
            <person name="Kalinowski J."/>
            <person name="Ruckert C."/>
        </authorList>
    </citation>
    <scope>NUCLEOTIDE SEQUENCE</scope>
    <source>
        <strain evidence="1">KCTC 32255</strain>
    </source>
</reference>
<protein>
    <submittedName>
        <fullName evidence="1">Uncharacterized protein</fullName>
    </submittedName>
</protein>
<dbReference type="AlphaFoldDB" id="A0A918PB65"/>
<proteinExistence type="predicted"/>
<name>A0A918PB65_9SPHN</name>
<dbReference type="Proteomes" id="UP000648075">
    <property type="component" value="Unassembled WGS sequence"/>
</dbReference>
<evidence type="ECO:0000313" key="2">
    <source>
        <dbReference type="Proteomes" id="UP000648075"/>
    </source>
</evidence>